<dbReference type="GO" id="GO:0016491">
    <property type="term" value="F:oxidoreductase activity"/>
    <property type="evidence" value="ECO:0007669"/>
    <property type="project" value="UniProtKB-KW"/>
</dbReference>
<comment type="similarity">
    <text evidence="1 3">Belongs to the short-chain dehydrogenases/reductases (SDR) family.</text>
</comment>
<dbReference type="RefSeq" id="WP_169624533.1">
    <property type="nucleotide sequence ID" value="NZ_JABBNT010000002.1"/>
</dbReference>
<name>A0A7Y0E0I3_9PROT</name>
<dbReference type="EMBL" id="JABBNT010000002">
    <property type="protein sequence ID" value="NMM44236.1"/>
    <property type="molecule type" value="Genomic_DNA"/>
</dbReference>
<dbReference type="InterPro" id="IPR057326">
    <property type="entry name" value="KR_dom"/>
</dbReference>
<dbReference type="PANTHER" id="PTHR44196:SF1">
    <property type="entry name" value="DEHYDROGENASE_REDUCTASE SDR FAMILY MEMBER 7B"/>
    <property type="match status" value="1"/>
</dbReference>
<sequence length="246" mass="25840">MTTILITGASSGIGEALAKAYAEPGNRLCLSGRDETRLNAVATQCRDAGASVDTAQLDVTDRDSMRTWIEACDDAAPLDIVVANAGIAGEADEDAVRRIFDVNLTGVLNTVHPALDRMLARKSGTIALVSSIAGNRGFPSAPAYSAAKAAVLAYAEGLRGKHGRDGVTVCAVCPGFVRSRITDANDFPMPFFMEADRAAATVRKGLARGTAKISFPWQMRLSGWLMRALPSGLGTTLTARLPEKGS</sequence>
<dbReference type="AlphaFoldDB" id="A0A7Y0E0I3"/>
<dbReference type="Proteomes" id="UP000539372">
    <property type="component" value="Unassembled WGS sequence"/>
</dbReference>
<dbReference type="InterPro" id="IPR002347">
    <property type="entry name" value="SDR_fam"/>
</dbReference>
<evidence type="ECO:0000259" key="4">
    <source>
        <dbReference type="SMART" id="SM00822"/>
    </source>
</evidence>
<feature type="domain" description="Ketoreductase" evidence="4">
    <location>
        <begin position="2"/>
        <end position="180"/>
    </location>
</feature>
<dbReference type="SUPFAM" id="SSF51735">
    <property type="entry name" value="NAD(P)-binding Rossmann-fold domains"/>
    <property type="match status" value="1"/>
</dbReference>
<dbReference type="SMART" id="SM00822">
    <property type="entry name" value="PKS_KR"/>
    <property type="match status" value="1"/>
</dbReference>
<organism evidence="5 6">
    <name type="scientific">Pacificispira spongiicola</name>
    <dbReference type="NCBI Taxonomy" id="2729598"/>
    <lineage>
        <taxon>Bacteria</taxon>
        <taxon>Pseudomonadati</taxon>
        <taxon>Pseudomonadota</taxon>
        <taxon>Alphaproteobacteria</taxon>
        <taxon>Rhodospirillales</taxon>
        <taxon>Rhodospirillaceae</taxon>
        <taxon>Pacificispira</taxon>
    </lineage>
</organism>
<dbReference type="PRINTS" id="PR00080">
    <property type="entry name" value="SDRFAMILY"/>
</dbReference>
<evidence type="ECO:0000256" key="3">
    <source>
        <dbReference type="RuleBase" id="RU000363"/>
    </source>
</evidence>
<evidence type="ECO:0000313" key="5">
    <source>
        <dbReference type="EMBL" id="NMM44236.1"/>
    </source>
</evidence>
<dbReference type="PANTHER" id="PTHR44196">
    <property type="entry name" value="DEHYDROGENASE/REDUCTASE SDR FAMILY MEMBER 7B"/>
    <property type="match status" value="1"/>
</dbReference>
<evidence type="ECO:0000256" key="1">
    <source>
        <dbReference type="ARBA" id="ARBA00006484"/>
    </source>
</evidence>
<accession>A0A7Y0E0I3</accession>
<keyword evidence="6" id="KW-1185">Reference proteome</keyword>
<dbReference type="PROSITE" id="PS00061">
    <property type="entry name" value="ADH_SHORT"/>
    <property type="match status" value="1"/>
</dbReference>
<gene>
    <name evidence="5" type="ORF">HH303_07090</name>
</gene>
<dbReference type="InterPro" id="IPR020904">
    <property type="entry name" value="Sc_DH/Rdtase_CS"/>
</dbReference>
<protein>
    <submittedName>
        <fullName evidence="5">SDR family NAD(P)-dependent oxidoreductase</fullName>
    </submittedName>
</protein>
<dbReference type="Pfam" id="PF00106">
    <property type="entry name" value="adh_short"/>
    <property type="match status" value="1"/>
</dbReference>
<dbReference type="Gene3D" id="3.40.50.720">
    <property type="entry name" value="NAD(P)-binding Rossmann-like Domain"/>
    <property type="match status" value="1"/>
</dbReference>
<comment type="caution">
    <text evidence="5">The sequence shown here is derived from an EMBL/GenBank/DDBJ whole genome shotgun (WGS) entry which is preliminary data.</text>
</comment>
<keyword evidence="2" id="KW-0560">Oxidoreductase</keyword>
<reference evidence="5 6" key="1">
    <citation type="submission" date="2020-04" db="EMBL/GenBank/DDBJ databases">
        <title>Rhodospirillaceae bacterium KN72 isolated from deep sea.</title>
        <authorList>
            <person name="Zhang D.-C."/>
        </authorList>
    </citation>
    <scope>NUCLEOTIDE SEQUENCE [LARGE SCALE GENOMIC DNA]</scope>
    <source>
        <strain evidence="5 6">KN72</strain>
    </source>
</reference>
<dbReference type="GO" id="GO:0016020">
    <property type="term" value="C:membrane"/>
    <property type="evidence" value="ECO:0007669"/>
    <property type="project" value="TreeGrafter"/>
</dbReference>
<dbReference type="InterPro" id="IPR036291">
    <property type="entry name" value="NAD(P)-bd_dom_sf"/>
</dbReference>
<evidence type="ECO:0000313" key="6">
    <source>
        <dbReference type="Proteomes" id="UP000539372"/>
    </source>
</evidence>
<proteinExistence type="inferred from homology"/>
<evidence type="ECO:0000256" key="2">
    <source>
        <dbReference type="ARBA" id="ARBA00023002"/>
    </source>
</evidence>
<dbReference type="PRINTS" id="PR00081">
    <property type="entry name" value="GDHRDH"/>
</dbReference>